<proteinExistence type="predicted"/>
<reference evidence="2" key="1">
    <citation type="journal article" date="2021" name="Open Biol.">
        <title>Shared evolutionary footprints suggest mitochondrial oxidative damage underlies multiple complex I losses in fungi.</title>
        <authorList>
            <person name="Schikora-Tamarit M.A."/>
            <person name="Marcet-Houben M."/>
            <person name="Nosek J."/>
            <person name="Gabaldon T."/>
        </authorList>
    </citation>
    <scope>NUCLEOTIDE SEQUENCE</scope>
    <source>
        <strain evidence="2">CBS6341</strain>
    </source>
</reference>
<comment type="caution">
    <text evidence="2">The sequence shown here is derived from an EMBL/GenBank/DDBJ whole genome shotgun (WGS) entry which is preliminary data.</text>
</comment>
<dbReference type="InterPro" id="IPR027267">
    <property type="entry name" value="AH/BAR_dom_sf"/>
</dbReference>
<feature type="region of interest" description="Disordered" evidence="1">
    <location>
        <begin position="307"/>
        <end position="333"/>
    </location>
</feature>
<organism evidence="2 3">
    <name type="scientific">Wickerhamomyces mucosus</name>
    <dbReference type="NCBI Taxonomy" id="1378264"/>
    <lineage>
        <taxon>Eukaryota</taxon>
        <taxon>Fungi</taxon>
        <taxon>Dikarya</taxon>
        <taxon>Ascomycota</taxon>
        <taxon>Saccharomycotina</taxon>
        <taxon>Saccharomycetes</taxon>
        <taxon>Phaffomycetales</taxon>
        <taxon>Wickerhamomycetaceae</taxon>
        <taxon>Wickerhamomyces</taxon>
    </lineage>
</organism>
<evidence type="ECO:0000313" key="2">
    <source>
        <dbReference type="EMBL" id="KAH3674836.1"/>
    </source>
</evidence>
<dbReference type="AlphaFoldDB" id="A0A9P8TD79"/>
<reference evidence="2" key="2">
    <citation type="submission" date="2021-01" db="EMBL/GenBank/DDBJ databases">
        <authorList>
            <person name="Schikora-Tamarit M.A."/>
        </authorList>
    </citation>
    <scope>NUCLEOTIDE SEQUENCE</scope>
    <source>
        <strain evidence="2">CBS6341</strain>
    </source>
</reference>
<dbReference type="OrthoDB" id="5549748at2759"/>
<accession>A0A9P8TD79</accession>
<evidence type="ECO:0000313" key="3">
    <source>
        <dbReference type="Proteomes" id="UP000769528"/>
    </source>
</evidence>
<evidence type="ECO:0000256" key="1">
    <source>
        <dbReference type="SAM" id="MobiDB-lite"/>
    </source>
</evidence>
<dbReference type="Pfam" id="PF10455">
    <property type="entry name" value="BAR_2"/>
    <property type="match status" value="1"/>
</dbReference>
<protein>
    <recommendedName>
        <fullName evidence="4">BAR domain-containing protein</fullName>
    </recommendedName>
</protein>
<dbReference type="EMBL" id="JAEUBF010000796">
    <property type="protein sequence ID" value="KAH3674836.1"/>
    <property type="molecule type" value="Genomic_DNA"/>
</dbReference>
<feature type="compositionally biased region" description="Acidic residues" evidence="1">
    <location>
        <begin position="307"/>
        <end position="326"/>
    </location>
</feature>
<evidence type="ECO:0008006" key="4">
    <source>
        <dbReference type="Google" id="ProtNLM"/>
    </source>
</evidence>
<dbReference type="InterPro" id="IPR018859">
    <property type="entry name" value="BAR_dom-cont"/>
</dbReference>
<dbReference type="Gene3D" id="1.20.1270.60">
    <property type="entry name" value="Arfaptin homology (AH) domain/BAR domain"/>
    <property type="match status" value="1"/>
</dbReference>
<dbReference type="SUPFAM" id="SSF103657">
    <property type="entry name" value="BAR/IMD domain-like"/>
    <property type="match status" value="1"/>
</dbReference>
<sequence length="333" mass="38835">MSFFQKFQESLQTSIEEVSQQATKLSKDLSPLAKRTARLVQEKFGSIDDISELPEEYIKLEKKVDSLQKVYKKLLSITSTYEIESYDYPPNISESVNDLTKNLFDKWSSLQKASNTLEVEKFLNEPSKEINLPTTLSHEISKAARQSHDYLVALNSKKNYESSLTKVLLKFSEIQSKIGFKRLEQDELIIQEFNKKLTSSLNESFDETLKYRKKVEIARLNFDTIRYELHNNPDLETIDEEFNKKLEKFEDEFVNATELAVQSMKKLIEPAESINLIILFNKIQLDYHKSVVNELEGLIKELEIIPLEDVEEEEEEEEEEPEETETNNEPINK</sequence>
<name>A0A9P8TD79_9ASCO</name>
<gene>
    <name evidence="2" type="ORF">WICMUC_003039</name>
</gene>
<keyword evidence="3" id="KW-1185">Reference proteome</keyword>
<dbReference type="Proteomes" id="UP000769528">
    <property type="component" value="Unassembled WGS sequence"/>
</dbReference>